<accession>A0AAV2RZ37</accession>
<dbReference type="AlphaFoldDB" id="A0AAV2RZ37"/>
<evidence type="ECO:0000313" key="1">
    <source>
        <dbReference type="EMBL" id="CAL4143909.1"/>
    </source>
</evidence>
<dbReference type="EMBL" id="CAXKWB010033855">
    <property type="protein sequence ID" value="CAL4143909.1"/>
    <property type="molecule type" value="Genomic_DNA"/>
</dbReference>
<keyword evidence="2" id="KW-1185">Reference proteome</keyword>
<reference evidence="1 2" key="1">
    <citation type="submission" date="2024-05" db="EMBL/GenBank/DDBJ databases">
        <authorList>
            <person name="Wallberg A."/>
        </authorList>
    </citation>
    <scope>NUCLEOTIDE SEQUENCE [LARGE SCALE GENOMIC DNA]</scope>
</reference>
<gene>
    <name evidence="1" type="ORF">MNOR_LOCUS29350</name>
</gene>
<dbReference type="Proteomes" id="UP001497623">
    <property type="component" value="Unassembled WGS sequence"/>
</dbReference>
<comment type="caution">
    <text evidence="1">The sequence shown here is derived from an EMBL/GenBank/DDBJ whole genome shotgun (WGS) entry which is preliminary data.</text>
</comment>
<sequence length="390" mass="44510">MMPLSVFPNDCRCQSMFTVGGCHMKQVIHLQKDPVQASALSGLSVARLEGTQMFTFMNTLARYLPQLFKVDLKHNPNNDLVMTLKENTSRASQEIPFVPCSMHIYTPNDVKMCTEIFKRIWDVPLRITFVGDSRTRKPMQEMAKILIKELNLYIEGEDHQHLISLITHTKARFNIPAKGNNIEINYIFAPIMERVVDKPILGYDGFGYGARDIFEVWSEGKSWTNIHRNQTFHLPHLVVVNNGMWHNSKTSAAAAVSDFMHTMHIMTPILKKLSGLTRVIWPLHGPIKENLAHKPDLDFTPALDLMNSITWLKLRGSNVWLWDTKTLLMLRQKHECLRLQEAGLGNSLPYEWGCTDMQHAGKDVEKAAINMIWNLACNSLLNMEAAHCCS</sequence>
<name>A0AAV2RZ37_MEGNR</name>
<evidence type="ECO:0000313" key="2">
    <source>
        <dbReference type="Proteomes" id="UP001497623"/>
    </source>
</evidence>
<proteinExistence type="predicted"/>
<organism evidence="1 2">
    <name type="scientific">Meganyctiphanes norvegica</name>
    <name type="common">Northern krill</name>
    <name type="synonym">Thysanopoda norvegica</name>
    <dbReference type="NCBI Taxonomy" id="48144"/>
    <lineage>
        <taxon>Eukaryota</taxon>
        <taxon>Metazoa</taxon>
        <taxon>Ecdysozoa</taxon>
        <taxon>Arthropoda</taxon>
        <taxon>Crustacea</taxon>
        <taxon>Multicrustacea</taxon>
        <taxon>Malacostraca</taxon>
        <taxon>Eumalacostraca</taxon>
        <taxon>Eucarida</taxon>
        <taxon>Euphausiacea</taxon>
        <taxon>Euphausiidae</taxon>
        <taxon>Meganyctiphanes</taxon>
    </lineage>
</organism>
<protein>
    <submittedName>
        <fullName evidence="1">Uncharacterized protein</fullName>
    </submittedName>
</protein>